<dbReference type="AlphaFoldDB" id="A0AAD4XWJ0"/>
<accession>A0AAD4XWJ0</accession>
<evidence type="ECO:0000313" key="2">
    <source>
        <dbReference type="Proteomes" id="UP001202328"/>
    </source>
</evidence>
<keyword evidence="2" id="KW-1185">Reference proteome</keyword>
<dbReference type="EMBL" id="JAJJMB010001752">
    <property type="protein sequence ID" value="KAI3955377.1"/>
    <property type="molecule type" value="Genomic_DNA"/>
</dbReference>
<name>A0AAD4XWJ0_9MAGN</name>
<organism evidence="1 2">
    <name type="scientific">Papaver atlanticum</name>
    <dbReference type="NCBI Taxonomy" id="357466"/>
    <lineage>
        <taxon>Eukaryota</taxon>
        <taxon>Viridiplantae</taxon>
        <taxon>Streptophyta</taxon>
        <taxon>Embryophyta</taxon>
        <taxon>Tracheophyta</taxon>
        <taxon>Spermatophyta</taxon>
        <taxon>Magnoliopsida</taxon>
        <taxon>Ranunculales</taxon>
        <taxon>Papaveraceae</taxon>
        <taxon>Papaveroideae</taxon>
        <taxon>Papaver</taxon>
    </lineage>
</organism>
<proteinExistence type="predicted"/>
<sequence>MQKKNLPSTSTCNNDILFEHVIHKHVHAEIERLICRVSAVAMNTTEGYMKLGYMKLGPENR</sequence>
<feature type="non-terminal residue" evidence="1">
    <location>
        <position position="61"/>
    </location>
</feature>
<comment type="caution">
    <text evidence="1">The sequence shown here is derived from an EMBL/GenBank/DDBJ whole genome shotgun (WGS) entry which is preliminary data.</text>
</comment>
<gene>
    <name evidence="1" type="ORF">MKW98_018478</name>
</gene>
<reference evidence="1" key="1">
    <citation type="submission" date="2022-04" db="EMBL/GenBank/DDBJ databases">
        <title>A functionally conserved STORR gene fusion in Papaver species that diverged 16.8 million years ago.</title>
        <authorList>
            <person name="Catania T."/>
        </authorList>
    </citation>
    <scope>NUCLEOTIDE SEQUENCE</scope>
    <source>
        <strain evidence="1">S-188037</strain>
    </source>
</reference>
<protein>
    <submittedName>
        <fullName evidence="1">Uncharacterized protein</fullName>
    </submittedName>
</protein>
<dbReference type="Proteomes" id="UP001202328">
    <property type="component" value="Unassembled WGS sequence"/>
</dbReference>
<evidence type="ECO:0000313" key="1">
    <source>
        <dbReference type="EMBL" id="KAI3955377.1"/>
    </source>
</evidence>